<dbReference type="RefSeq" id="XP_014661886.1">
    <property type="nucleotide sequence ID" value="XM_014806400.1"/>
</dbReference>
<evidence type="ECO:0000313" key="3">
    <source>
        <dbReference type="Proteomes" id="UP000695022"/>
    </source>
</evidence>
<accession>A0ABM1DPL5</accession>
<sequence length="248" mass="28863">MEAPEDAQILHNLIALKDKELANLKEELEQLDKNARTAAMFGKQLLEQNQELSIEMDRQSKTRETQIEELEQETYALRGKVKELTLANKSQHEDIETLERTLKQEELDKQRHLELEHGARVEELRRQLETTAGEAKEREMRLQEQLQEQQQVAEKLRLQLQVQQNETQHNLTLQCENDELIALQITCNDLRTEKVVLEGKVSTLETAIAKLQGELIHVQKALERREEELESVKIENASSRGQVEIYLN</sequence>
<dbReference type="GeneID" id="106804975"/>
<proteinExistence type="predicted"/>
<keyword evidence="3" id="KW-1185">Reference proteome</keyword>
<dbReference type="PANTHER" id="PTHR32123">
    <property type="entry name" value="BICD FAMILY-LIKE CARGO ADAPTER"/>
    <property type="match status" value="1"/>
</dbReference>
<dbReference type="PANTHER" id="PTHR32123:SF9">
    <property type="entry name" value="PROTEIN SPINDLY"/>
    <property type="match status" value="1"/>
</dbReference>
<organism evidence="3 4">
    <name type="scientific">Priapulus caudatus</name>
    <name type="common">Priapulid worm</name>
    <dbReference type="NCBI Taxonomy" id="37621"/>
    <lineage>
        <taxon>Eukaryota</taxon>
        <taxon>Metazoa</taxon>
        <taxon>Ecdysozoa</taxon>
        <taxon>Scalidophora</taxon>
        <taxon>Priapulida</taxon>
        <taxon>Priapulimorpha</taxon>
        <taxon>Priapulimorphida</taxon>
        <taxon>Priapulidae</taxon>
        <taxon>Priapulus</taxon>
    </lineage>
</organism>
<name>A0ABM1DPL5_PRICU</name>
<dbReference type="Proteomes" id="UP000695022">
    <property type="component" value="Unplaced"/>
</dbReference>
<dbReference type="InterPro" id="IPR051149">
    <property type="entry name" value="Spindly/BICDR_Dynein_Adapter"/>
</dbReference>
<evidence type="ECO:0000313" key="4">
    <source>
        <dbReference type="RefSeq" id="XP_014661886.1"/>
    </source>
</evidence>
<evidence type="ECO:0000256" key="1">
    <source>
        <dbReference type="ARBA" id="ARBA00023054"/>
    </source>
</evidence>
<reference evidence="4" key="1">
    <citation type="submission" date="2025-08" db="UniProtKB">
        <authorList>
            <consortium name="RefSeq"/>
        </authorList>
    </citation>
    <scope>IDENTIFICATION</scope>
</reference>
<feature type="coiled-coil region" evidence="2">
    <location>
        <begin position="208"/>
        <end position="242"/>
    </location>
</feature>
<keyword evidence="1 2" id="KW-0175">Coiled coil</keyword>
<evidence type="ECO:0000256" key="2">
    <source>
        <dbReference type="SAM" id="Coils"/>
    </source>
</evidence>
<feature type="coiled-coil region" evidence="2">
    <location>
        <begin position="7"/>
        <end position="41"/>
    </location>
</feature>
<protein>
    <submittedName>
        <fullName evidence="4">Bicaudal D-related protein 1-like</fullName>
    </submittedName>
</protein>
<feature type="coiled-coil region" evidence="2">
    <location>
        <begin position="67"/>
        <end position="166"/>
    </location>
</feature>
<gene>
    <name evidence="4" type="primary">LOC106804975</name>
</gene>